<dbReference type="SUPFAM" id="SSF56112">
    <property type="entry name" value="Protein kinase-like (PK-like)"/>
    <property type="match status" value="1"/>
</dbReference>
<dbReference type="Proteomes" id="UP000250140">
    <property type="component" value="Unassembled WGS sequence"/>
</dbReference>
<gene>
    <name evidence="1" type="ORF">AOQ84DRAFT_276170</name>
</gene>
<dbReference type="OrthoDB" id="2906425at2759"/>
<keyword evidence="2" id="KW-1185">Reference proteome</keyword>
<dbReference type="EMBL" id="KV750930">
    <property type="protein sequence ID" value="OCL02564.1"/>
    <property type="molecule type" value="Genomic_DNA"/>
</dbReference>
<evidence type="ECO:0008006" key="3">
    <source>
        <dbReference type="Google" id="ProtNLM"/>
    </source>
</evidence>
<feature type="non-terminal residue" evidence="1">
    <location>
        <position position="91"/>
    </location>
</feature>
<name>A0A8E2JME4_9PEZI</name>
<dbReference type="InterPro" id="IPR011009">
    <property type="entry name" value="Kinase-like_dom_sf"/>
</dbReference>
<evidence type="ECO:0000313" key="2">
    <source>
        <dbReference type="Proteomes" id="UP000250140"/>
    </source>
</evidence>
<dbReference type="InterPro" id="IPR051678">
    <property type="entry name" value="AGP_Transferase"/>
</dbReference>
<dbReference type="AlphaFoldDB" id="A0A8E2JME4"/>
<reference evidence="1 2" key="1">
    <citation type="journal article" date="2016" name="Nat. Commun.">
        <title>Ectomycorrhizal ecology is imprinted in the genome of the dominant symbiotic fungus Cenococcum geophilum.</title>
        <authorList>
            <consortium name="DOE Joint Genome Institute"/>
            <person name="Peter M."/>
            <person name="Kohler A."/>
            <person name="Ohm R.A."/>
            <person name="Kuo A."/>
            <person name="Krutzmann J."/>
            <person name="Morin E."/>
            <person name="Arend M."/>
            <person name="Barry K.W."/>
            <person name="Binder M."/>
            <person name="Choi C."/>
            <person name="Clum A."/>
            <person name="Copeland A."/>
            <person name="Grisel N."/>
            <person name="Haridas S."/>
            <person name="Kipfer T."/>
            <person name="LaButti K."/>
            <person name="Lindquist E."/>
            <person name="Lipzen A."/>
            <person name="Maire R."/>
            <person name="Meier B."/>
            <person name="Mihaltcheva S."/>
            <person name="Molinier V."/>
            <person name="Murat C."/>
            <person name="Poggeler S."/>
            <person name="Quandt C.A."/>
            <person name="Sperisen C."/>
            <person name="Tritt A."/>
            <person name="Tisserant E."/>
            <person name="Crous P.W."/>
            <person name="Henrissat B."/>
            <person name="Nehls U."/>
            <person name="Egli S."/>
            <person name="Spatafora J.W."/>
            <person name="Grigoriev I.V."/>
            <person name="Martin F.M."/>
        </authorList>
    </citation>
    <scope>NUCLEOTIDE SEQUENCE [LARGE SCALE GENOMIC DNA]</scope>
    <source>
        <strain evidence="1 2">CBS 207.34</strain>
    </source>
</reference>
<feature type="non-terminal residue" evidence="1">
    <location>
        <position position="1"/>
    </location>
</feature>
<organism evidence="1 2">
    <name type="scientific">Glonium stellatum</name>
    <dbReference type="NCBI Taxonomy" id="574774"/>
    <lineage>
        <taxon>Eukaryota</taxon>
        <taxon>Fungi</taxon>
        <taxon>Dikarya</taxon>
        <taxon>Ascomycota</taxon>
        <taxon>Pezizomycotina</taxon>
        <taxon>Dothideomycetes</taxon>
        <taxon>Pleosporomycetidae</taxon>
        <taxon>Gloniales</taxon>
        <taxon>Gloniaceae</taxon>
        <taxon>Glonium</taxon>
    </lineage>
</organism>
<dbReference type="PANTHER" id="PTHR21310">
    <property type="entry name" value="AMINOGLYCOSIDE PHOSPHOTRANSFERASE-RELATED-RELATED"/>
    <property type="match status" value="1"/>
</dbReference>
<dbReference type="PANTHER" id="PTHR21310:SF13">
    <property type="entry name" value="AMINOGLYCOSIDE PHOSPHOTRANSFERASE DOMAIN-CONTAINING PROTEIN"/>
    <property type="match status" value="1"/>
</dbReference>
<proteinExistence type="predicted"/>
<evidence type="ECO:0000313" key="1">
    <source>
        <dbReference type="EMBL" id="OCL02564.1"/>
    </source>
</evidence>
<sequence length="91" mass="10626">VPWYKVQSEVATIEYVRLHTTIPVPRVYAFDSSMRNAVGLEWILMEKVQGRSYGVAADYMDVEEKMEVQRKVADWMDQMSKLTFDQIGSLY</sequence>
<protein>
    <recommendedName>
        <fullName evidence="3">Aminoglycoside phosphotransferase domain-containing protein</fullName>
    </recommendedName>
</protein>
<accession>A0A8E2JME4</accession>